<dbReference type="SUPFAM" id="SSF51735">
    <property type="entry name" value="NAD(P)-binding Rossmann-fold domains"/>
    <property type="match status" value="1"/>
</dbReference>
<evidence type="ECO:0000256" key="1">
    <source>
        <dbReference type="ARBA" id="ARBA00023002"/>
    </source>
</evidence>
<protein>
    <submittedName>
        <fullName evidence="3">NAD(P)-binding protein</fullName>
    </submittedName>
</protein>
<dbReference type="Proteomes" id="UP000242474">
    <property type="component" value="Unassembled WGS sequence"/>
</dbReference>
<dbReference type="EMBL" id="KZ303505">
    <property type="protein sequence ID" value="PIA15722.1"/>
    <property type="molecule type" value="Genomic_DNA"/>
</dbReference>
<keyword evidence="1" id="KW-0560">Oxidoreductase</keyword>
<proteinExistence type="inferred from homology"/>
<reference evidence="3 4" key="1">
    <citation type="journal article" date="2015" name="Genome Biol. Evol.">
        <title>Phylogenomic analyses indicate that early fungi evolved digesting cell walls of algal ancestors of land plants.</title>
        <authorList>
            <person name="Chang Y."/>
            <person name="Wang S."/>
            <person name="Sekimoto S."/>
            <person name="Aerts A.L."/>
            <person name="Choi C."/>
            <person name="Clum A."/>
            <person name="LaButti K.M."/>
            <person name="Lindquist E.A."/>
            <person name="Yee Ngan C."/>
            <person name="Ohm R.A."/>
            <person name="Salamov A.A."/>
            <person name="Grigoriev I.V."/>
            <person name="Spatafora J.W."/>
            <person name="Berbee M.L."/>
        </authorList>
    </citation>
    <scope>NUCLEOTIDE SEQUENCE [LARGE SCALE GENOMIC DNA]</scope>
    <source>
        <strain evidence="3 4">NRRL 1564</strain>
    </source>
</reference>
<organism evidence="3 4">
    <name type="scientific">Coemansia reversa (strain ATCC 12441 / NRRL 1564)</name>
    <dbReference type="NCBI Taxonomy" id="763665"/>
    <lineage>
        <taxon>Eukaryota</taxon>
        <taxon>Fungi</taxon>
        <taxon>Fungi incertae sedis</taxon>
        <taxon>Zoopagomycota</taxon>
        <taxon>Kickxellomycotina</taxon>
        <taxon>Kickxellomycetes</taxon>
        <taxon>Kickxellales</taxon>
        <taxon>Kickxellaceae</taxon>
        <taxon>Coemansia</taxon>
    </lineage>
</organism>
<dbReference type="PRINTS" id="PR00080">
    <property type="entry name" value="SDRFAMILY"/>
</dbReference>
<evidence type="ECO:0000256" key="2">
    <source>
        <dbReference type="RuleBase" id="RU000363"/>
    </source>
</evidence>
<evidence type="ECO:0000313" key="3">
    <source>
        <dbReference type="EMBL" id="PIA15722.1"/>
    </source>
</evidence>
<dbReference type="GO" id="GO:0016491">
    <property type="term" value="F:oxidoreductase activity"/>
    <property type="evidence" value="ECO:0007669"/>
    <property type="project" value="UniProtKB-KW"/>
</dbReference>
<dbReference type="OrthoDB" id="191139at2759"/>
<dbReference type="Pfam" id="PF00106">
    <property type="entry name" value="adh_short"/>
    <property type="match status" value="1"/>
</dbReference>
<name>A0A2G5B9S1_COERN</name>
<dbReference type="PRINTS" id="PR00081">
    <property type="entry name" value="GDHRDH"/>
</dbReference>
<dbReference type="STRING" id="763665.A0A2G5B9S1"/>
<dbReference type="PANTHER" id="PTHR43157:SF31">
    <property type="entry name" value="PHOSPHATIDYLINOSITOL-GLYCAN BIOSYNTHESIS CLASS F PROTEIN"/>
    <property type="match status" value="1"/>
</dbReference>
<keyword evidence="4" id="KW-1185">Reference proteome</keyword>
<sequence length="360" mass="39834">MGLGSFINWFQAVIARRTLRSGPFIQYWGFVPVWAGDFIFGLLNKFDVAIPSASSRIDRIVLEARNKSEQNIIPNEKKLAIVTGANSGIGYETAKAIGRAGYYTILACRNPKTGKEAVELLERQTGLTDRFKFMELDLASIESIDKFVHDIKAREGPVDLLVNNAGLMGCPLSKTKDGIELHFGTNHVGHYVLTTGLLDKLKEAKDGARIVVLSSIAAFLQSDIDYDRIELKSQYDKWKSYGISKLANLLFATALARKVEGTRITVNAVHPGTVATGLMRFVGINSLFTMIQNIILDSTQVGSLTSIYLALSPDAESVTGKLYARSIEREMHPSGNNIAKQDKLWEFTENLVTEIRKTKN</sequence>
<dbReference type="AlphaFoldDB" id="A0A2G5B9S1"/>
<dbReference type="InterPro" id="IPR002347">
    <property type="entry name" value="SDR_fam"/>
</dbReference>
<gene>
    <name evidence="3" type="ORF">COEREDRAFT_81841</name>
</gene>
<comment type="similarity">
    <text evidence="2">Belongs to the short-chain dehydrogenases/reductases (SDR) family.</text>
</comment>
<dbReference type="Gene3D" id="3.40.50.720">
    <property type="entry name" value="NAD(P)-binding Rossmann-like Domain"/>
    <property type="match status" value="1"/>
</dbReference>
<evidence type="ECO:0000313" key="4">
    <source>
        <dbReference type="Proteomes" id="UP000242474"/>
    </source>
</evidence>
<dbReference type="PANTHER" id="PTHR43157">
    <property type="entry name" value="PHOSPHATIDYLINOSITOL-GLYCAN BIOSYNTHESIS CLASS F PROTEIN-RELATED"/>
    <property type="match status" value="1"/>
</dbReference>
<dbReference type="InterPro" id="IPR036291">
    <property type="entry name" value="NAD(P)-bd_dom_sf"/>
</dbReference>
<accession>A0A2G5B9S1</accession>
<dbReference type="CDD" id="cd05327">
    <property type="entry name" value="retinol-DH_like_SDR_c_like"/>
    <property type="match status" value="1"/>
</dbReference>